<dbReference type="InterPro" id="IPR016166">
    <property type="entry name" value="FAD-bd_PCMH"/>
</dbReference>
<evidence type="ECO:0000256" key="3">
    <source>
        <dbReference type="ARBA" id="ARBA00022630"/>
    </source>
</evidence>
<dbReference type="PROSITE" id="PS51387">
    <property type="entry name" value="FAD_PCMH"/>
    <property type="match status" value="1"/>
</dbReference>
<organism evidence="8 9">
    <name type="scientific">Reticulomyxa filosa</name>
    <dbReference type="NCBI Taxonomy" id="46433"/>
    <lineage>
        <taxon>Eukaryota</taxon>
        <taxon>Sar</taxon>
        <taxon>Rhizaria</taxon>
        <taxon>Retaria</taxon>
        <taxon>Foraminifera</taxon>
        <taxon>Monothalamids</taxon>
        <taxon>Reticulomyxidae</taxon>
        <taxon>Reticulomyxa</taxon>
    </lineage>
</organism>
<evidence type="ECO:0000256" key="2">
    <source>
        <dbReference type="ARBA" id="ARBA00008000"/>
    </source>
</evidence>
<keyword evidence="6" id="KW-1133">Transmembrane helix</keyword>
<dbReference type="InterPro" id="IPR016171">
    <property type="entry name" value="Vanillyl_alc_oxidase_C-sub2"/>
</dbReference>
<proteinExistence type="inferred from homology"/>
<evidence type="ECO:0000256" key="1">
    <source>
        <dbReference type="ARBA" id="ARBA00001974"/>
    </source>
</evidence>
<comment type="cofactor">
    <cofactor evidence="1">
        <name>FAD</name>
        <dbReference type="ChEBI" id="CHEBI:57692"/>
    </cofactor>
</comment>
<gene>
    <name evidence="8" type="ORF">RFI_23834</name>
</gene>
<evidence type="ECO:0000256" key="5">
    <source>
        <dbReference type="ARBA" id="ARBA00023002"/>
    </source>
</evidence>
<evidence type="ECO:0000313" key="9">
    <source>
        <dbReference type="Proteomes" id="UP000023152"/>
    </source>
</evidence>
<dbReference type="OrthoDB" id="5332616at2759"/>
<sequence length="596" mass="67702">MQSIYSKIRVGGENTNSVRWSWFRRFGSWKIERDSRFKKVDDKDTARFESILDSRNNPSSVLYQKTENLSAYNTDWLRKYKGEAPVVLKPKQTQEVSALLEYCNANNIAVCVQGGNTGLVGGSVPVFDEVIINLSRMNNILSFDEQSGILQCEAGVILENADKYLREKYTFIYPLDLGAKGSCQIGGNISTNAGGLRLLRYFVYFFHSLVSSLPPFLVFLSPLWFFFFFFLKSINHKYKRYGNLHGNVMGLEVVLANGNVLNLQSNNIKDNTGYDLKHLFIGSEGTLGVITKASVLCMKEPTSYNLLFLALPSFANALKVKLLAKRVLNEIISAIEFADFQSLKFPLTYLHNRCSFPLEGKYTDYPFYMLIETSGSNDTHDKEKLTQLIETLFNEKLISAGTIAQDMGQFRSIWTLREGIGPGIGESKRACYKYDVSLPLYQMYDVVENCRVRVEEMLGHDTIKRGEIDVVGYGHLGDGNLHLNVVTPTFASKYENVLEPWIYDQCSYYRGSISAEHGLGRMKGNMIHYNKSALAVNLMKNFKQLLDPKGILNPYKLKVSYPKNMLWHCFCLLLLKSNFNEQAVKPSQQKLTAFSR</sequence>
<dbReference type="Pfam" id="PF02913">
    <property type="entry name" value="FAD-oxidase_C"/>
    <property type="match status" value="1"/>
</dbReference>
<dbReference type="FunFam" id="3.30.70.2190:FF:000001">
    <property type="entry name" value="D-2-hydroxyglutarate dehydrogenase mitochondrial"/>
    <property type="match status" value="1"/>
</dbReference>
<keyword evidence="3" id="KW-0285">Flavoprotein</keyword>
<dbReference type="Gene3D" id="3.30.43.10">
    <property type="entry name" value="Uridine Diphospho-n-acetylenolpyruvylglucosamine Reductase, domain 2"/>
    <property type="match status" value="1"/>
</dbReference>
<feature type="transmembrane region" description="Helical" evidence="6">
    <location>
        <begin position="201"/>
        <end position="231"/>
    </location>
</feature>
<dbReference type="SUPFAM" id="SSF56176">
    <property type="entry name" value="FAD-binding/transporter-associated domain-like"/>
    <property type="match status" value="1"/>
</dbReference>
<name>X6MHP6_RETFI</name>
<dbReference type="AlphaFoldDB" id="X6MHP6"/>
<keyword evidence="4" id="KW-0274">FAD</keyword>
<dbReference type="GO" id="GO:0005739">
    <property type="term" value="C:mitochondrion"/>
    <property type="evidence" value="ECO:0007669"/>
    <property type="project" value="TreeGrafter"/>
</dbReference>
<dbReference type="PANTHER" id="PTHR43716:SF1">
    <property type="entry name" value="D-2-HYDROXYGLUTARATE DEHYDROGENASE, MITOCHONDRIAL"/>
    <property type="match status" value="1"/>
</dbReference>
<keyword evidence="5" id="KW-0560">Oxidoreductase</keyword>
<dbReference type="Proteomes" id="UP000023152">
    <property type="component" value="Unassembled WGS sequence"/>
</dbReference>
<protein>
    <recommendedName>
        <fullName evidence="7">FAD-binding PCMH-type domain-containing protein</fullName>
    </recommendedName>
</protein>
<evidence type="ECO:0000256" key="4">
    <source>
        <dbReference type="ARBA" id="ARBA00022827"/>
    </source>
</evidence>
<dbReference type="FunFam" id="1.10.45.10:FF:000001">
    <property type="entry name" value="D-lactate dehydrogenase mitochondrial"/>
    <property type="match status" value="1"/>
</dbReference>
<evidence type="ECO:0000256" key="6">
    <source>
        <dbReference type="SAM" id="Phobius"/>
    </source>
</evidence>
<dbReference type="GO" id="GO:0016491">
    <property type="term" value="F:oxidoreductase activity"/>
    <property type="evidence" value="ECO:0007669"/>
    <property type="project" value="UniProtKB-KW"/>
</dbReference>
<dbReference type="InterPro" id="IPR016169">
    <property type="entry name" value="FAD-bd_PCMH_sub2"/>
</dbReference>
<dbReference type="SUPFAM" id="SSF55103">
    <property type="entry name" value="FAD-linked oxidases, C-terminal domain"/>
    <property type="match status" value="1"/>
</dbReference>
<evidence type="ECO:0000259" key="7">
    <source>
        <dbReference type="PROSITE" id="PS51387"/>
    </source>
</evidence>
<dbReference type="FunFam" id="3.30.43.10:FF:000011">
    <property type="entry name" value="D-lactate dehydrogenase (Cytochrome)"/>
    <property type="match status" value="1"/>
</dbReference>
<dbReference type="OMA" id="YNEDWMR"/>
<dbReference type="Pfam" id="PF01565">
    <property type="entry name" value="FAD_binding_4"/>
    <property type="match status" value="1"/>
</dbReference>
<keyword evidence="9" id="KW-1185">Reference proteome</keyword>
<dbReference type="InterPro" id="IPR036318">
    <property type="entry name" value="FAD-bd_PCMH-like_sf"/>
</dbReference>
<dbReference type="PANTHER" id="PTHR43716">
    <property type="entry name" value="D-2-HYDROXYGLUTARATE DEHYDROGENASE, MITOCHONDRIAL"/>
    <property type="match status" value="1"/>
</dbReference>
<dbReference type="Gene3D" id="3.30.465.10">
    <property type="match status" value="2"/>
</dbReference>
<dbReference type="GO" id="GO:0071949">
    <property type="term" value="F:FAD binding"/>
    <property type="evidence" value="ECO:0007669"/>
    <property type="project" value="InterPro"/>
</dbReference>
<keyword evidence="6" id="KW-0472">Membrane</keyword>
<dbReference type="EMBL" id="ASPP01020546">
    <property type="protein sequence ID" value="ETO13538.1"/>
    <property type="molecule type" value="Genomic_DNA"/>
</dbReference>
<evidence type="ECO:0000313" key="8">
    <source>
        <dbReference type="EMBL" id="ETO13538.1"/>
    </source>
</evidence>
<dbReference type="InterPro" id="IPR016164">
    <property type="entry name" value="FAD-linked_Oxase-like_C"/>
</dbReference>
<dbReference type="InterPro" id="IPR016167">
    <property type="entry name" value="FAD-bd_PCMH_sub1"/>
</dbReference>
<comment type="similarity">
    <text evidence="2">Belongs to the FAD-binding oxidoreductase/transferase type 4 family.</text>
</comment>
<dbReference type="Gene3D" id="3.30.70.2190">
    <property type="match status" value="1"/>
</dbReference>
<comment type="caution">
    <text evidence="8">The sequence shown here is derived from an EMBL/GenBank/DDBJ whole genome shotgun (WGS) entry which is preliminary data.</text>
</comment>
<dbReference type="InterPro" id="IPR006094">
    <property type="entry name" value="Oxid_FAD_bind_N"/>
</dbReference>
<dbReference type="Gene3D" id="1.10.45.10">
    <property type="entry name" value="Vanillyl-alcohol Oxidase, Chain A, domain 4"/>
    <property type="match status" value="1"/>
</dbReference>
<feature type="domain" description="FAD-binding PCMH-type" evidence="7">
    <location>
        <begin position="80"/>
        <end position="300"/>
    </location>
</feature>
<accession>X6MHP6</accession>
<dbReference type="InterPro" id="IPR004113">
    <property type="entry name" value="FAD-bd_oxidored_4_C"/>
</dbReference>
<dbReference type="Gene3D" id="3.30.70.2740">
    <property type="match status" value="1"/>
</dbReference>
<reference evidence="8 9" key="1">
    <citation type="journal article" date="2013" name="Curr. Biol.">
        <title>The Genome of the Foraminiferan Reticulomyxa filosa.</title>
        <authorList>
            <person name="Glockner G."/>
            <person name="Hulsmann N."/>
            <person name="Schleicher M."/>
            <person name="Noegel A.A."/>
            <person name="Eichinger L."/>
            <person name="Gallinger C."/>
            <person name="Pawlowski J."/>
            <person name="Sierra R."/>
            <person name="Euteneuer U."/>
            <person name="Pillet L."/>
            <person name="Moustafa A."/>
            <person name="Platzer M."/>
            <person name="Groth M."/>
            <person name="Szafranski K."/>
            <person name="Schliwa M."/>
        </authorList>
    </citation>
    <scope>NUCLEOTIDE SEQUENCE [LARGE SCALE GENOMIC DNA]</scope>
</reference>
<dbReference type="InterPro" id="IPR051264">
    <property type="entry name" value="FAD-oxidored/transferase_4"/>
</dbReference>
<keyword evidence="6" id="KW-0812">Transmembrane</keyword>